<reference evidence="2" key="2">
    <citation type="journal article" date="2021" name="PeerJ">
        <title>Extensive microbial diversity within the chicken gut microbiome revealed by metagenomics and culture.</title>
        <authorList>
            <person name="Gilroy R."/>
            <person name="Ravi A."/>
            <person name="Getino M."/>
            <person name="Pursley I."/>
            <person name="Horton D.L."/>
            <person name="Alikhan N.F."/>
            <person name="Baker D."/>
            <person name="Gharbi K."/>
            <person name="Hall N."/>
            <person name="Watson M."/>
            <person name="Adriaenssens E.M."/>
            <person name="Foster-Nyarko E."/>
            <person name="Jarju S."/>
            <person name="Secka A."/>
            <person name="Antonio M."/>
            <person name="Oren A."/>
            <person name="Chaudhuri R.R."/>
            <person name="La Ragione R."/>
            <person name="Hildebrand F."/>
            <person name="Pallen M.J."/>
        </authorList>
    </citation>
    <scope>NUCLEOTIDE SEQUENCE</scope>
    <source>
        <strain evidence="2">ChiSjej1B19-7085</strain>
    </source>
</reference>
<sequence>MVSEDIGLKVSVQGEKPFKQSLQEINAALRVNNAELEAVSAAYKGNENSIDALTAKQDALDRSILTQTDKVRVLETALSESANKYGEADRRTLRYQEQLLKAQAALDKTRYTLSETSDALENVKDNTDESSTSFSDLAEKLGVDLPPALSSAIDGLDGVNKSGLALVGVLGGIVTGLAKATLSTAETSKELETLSSVTGFSVEALQELDYAGTALGVESDQITDSMKDLTSAMRDARGGSEDMQAAFDTLGVKVSKNNGDLRSANEVYFEVIDALGRVRNETERDALAMQIFGEEAQKLNPLIEAGIDTLGGLAQEANNLGYVMDTETVSKFSDLQDSLGQLEKQSEAVKNSFAVALLPVLTLLFETISNIPTPVLQMIITLAGIVTTIVLVVKSIKEMTSTASTIKGFFSTFDKSSLKTTAIILGVVAALIALAAIIAVIMGKSGELNATMSSIGDTIGGIQGQVQTAQNSYSQIPRYARGTSFHPGGLAVVGKNGPEIVSLPRGSQVYPSGQTPGGANTYYITIDAKNVKEFNDIVKIAQEQRRRNVQFRRGKFGRGKV</sequence>
<reference evidence="2" key="1">
    <citation type="submission" date="2020-10" db="EMBL/GenBank/DDBJ databases">
        <authorList>
            <person name="Gilroy R."/>
        </authorList>
    </citation>
    <scope>NUCLEOTIDE SEQUENCE</scope>
    <source>
        <strain evidence="2">ChiSjej1B19-7085</strain>
    </source>
</reference>
<protein>
    <submittedName>
        <fullName evidence="2">Uncharacterized protein</fullName>
    </submittedName>
</protein>
<keyword evidence="1" id="KW-0472">Membrane</keyword>
<dbReference type="Proteomes" id="UP000886785">
    <property type="component" value="Unassembled WGS sequence"/>
</dbReference>
<keyword evidence="1" id="KW-1133">Transmembrane helix</keyword>
<gene>
    <name evidence="2" type="ORF">IAA54_05625</name>
</gene>
<accession>A0A9D1J1E9</accession>
<feature type="transmembrane region" description="Helical" evidence="1">
    <location>
        <begin position="375"/>
        <end position="393"/>
    </location>
</feature>
<feature type="transmembrane region" description="Helical" evidence="1">
    <location>
        <begin position="422"/>
        <end position="443"/>
    </location>
</feature>
<keyword evidence="1" id="KW-0812">Transmembrane</keyword>
<evidence type="ECO:0000313" key="3">
    <source>
        <dbReference type="Proteomes" id="UP000886785"/>
    </source>
</evidence>
<dbReference type="AlphaFoldDB" id="A0A9D1J1E9"/>
<organism evidence="2 3">
    <name type="scientific">Candidatus Gallacutalibacter pullicola</name>
    <dbReference type="NCBI Taxonomy" id="2840830"/>
    <lineage>
        <taxon>Bacteria</taxon>
        <taxon>Bacillati</taxon>
        <taxon>Bacillota</taxon>
        <taxon>Clostridia</taxon>
        <taxon>Eubacteriales</taxon>
        <taxon>Candidatus Gallacutalibacter</taxon>
    </lineage>
</organism>
<comment type="caution">
    <text evidence="2">The sequence shown here is derived from an EMBL/GenBank/DDBJ whole genome shotgun (WGS) entry which is preliminary data.</text>
</comment>
<dbReference type="EMBL" id="DVHF01000064">
    <property type="protein sequence ID" value="HIR57130.1"/>
    <property type="molecule type" value="Genomic_DNA"/>
</dbReference>
<evidence type="ECO:0000313" key="2">
    <source>
        <dbReference type="EMBL" id="HIR57130.1"/>
    </source>
</evidence>
<proteinExistence type="predicted"/>
<evidence type="ECO:0000256" key="1">
    <source>
        <dbReference type="SAM" id="Phobius"/>
    </source>
</evidence>
<name>A0A9D1J1E9_9FIRM</name>